<dbReference type="SUPFAM" id="SSF55729">
    <property type="entry name" value="Acyl-CoA N-acyltransferases (Nat)"/>
    <property type="match status" value="1"/>
</dbReference>
<dbReference type="AlphaFoldDB" id="A0A512JIC5"/>
<evidence type="ECO:0000313" key="3">
    <source>
        <dbReference type="Proteomes" id="UP000321750"/>
    </source>
</evidence>
<dbReference type="Proteomes" id="UP000321750">
    <property type="component" value="Unassembled WGS sequence"/>
</dbReference>
<name>A0A512JIC5_9HYPH</name>
<organism evidence="2 3">
    <name type="scientific">Methylobacterium gnaphalii</name>
    <dbReference type="NCBI Taxonomy" id="1010610"/>
    <lineage>
        <taxon>Bacteria</taxon>
        <taxon>Pseudomonadati</taxon>
        <taxon>Pseudomonadota</taxon>
        <taxon>Alphaproteobacteria</taxon>
        <taxon>Hyphomicrobiales</taxon>
        <taxon>Methylobacteriaceae</taxon>
        <taxon>Methylobacterium</taxon>
    </lineage>
</organism>
<feature type="domain" description="BioF2-like acetyltransferase" evidence="1">
    <location>
        <begin position="193"/>
        <end position="324"/>
    </location>
</feature>
<evidence type="ECO:0000259" key="1">
    <source>
        <dbReference type="Pfam" id="PF13480"/>
    </source>
</evidence>
<keyword evidence="3" id="KW-1185">Reference proteome</keyword>
<dbReference type="InterPro" id="IPR038740">
    <property type="entry name" value="BioF2-like_GNAT_dom"/>
</dbReference>
<dbReference type="Pfam" id="PF13480">
    <property type="entry name" value="Acetyltransf_6"/>
    <property type="match status" value="1"/>
</dbReference>
<protein>
    <recommendedName>
        <fullName evidence="1">BioF2-like acetyltransferase domain-containing protein</fullName>
    </recommendedName>
</protein>
<evidence type="ECO:0000313" key="2">
    <source>
        <dbReference type="EMBL" id="GEP09673.1"/>
    </source>
</evidence>
<dbReference type="EMBL" id="BJZV01000006">
    <property type="protein sequence ID" value="GEP09673.1"/>
    <property type="molecule type" value="Genomic_DNA"/>
</dbReference>
<accession>A0A512JIC5</accession>
<sequence>MIALSRRQDVARNIARKQQSIEIVDAAALAAESDAWDDLMARAVAPHPHFSRHVIEAHIRAGLLPGDTAFIAVRDGGRLNALLPFRRGLDIIGLGRLVAQPALSPFMPSSAPLVAAENLFETLALLVSGLAEASRGRAWRWPLLTVSSLAGRGLLHAMRESGWTVGIVAEFERPVLDRRPSHDAFLKDHPHKSRLKDLRRRRRRLAEMGRLDLVTATEGEALAAALDDFLALELAGWKGEAGTALACRCKTLALARGLFANRPGPVCVRADTLSLDGRPLAVSLALVAGGTANLLKTAYDERERALAPGLVLEAEIVRVFHETTFAQRLDSATLAGSALESLYRERETVAEIVAVPPSGDTHLSLERRVSLARFEHRARHEAKRLLKRG</sequence>
<reference evidence="2 3" key="1">
    <citation type="submission" date="2019-07" db="EMBL/GenBank/DDBJ databases">
        <title>Whole genome shotgun sequence of Methylobacterium gnaphalii NBRC 107716.</title>
        <authorList>
            <person name="Hosoyama A."/>
            <person name="Uohara A."/>
            <person name="Ohji S."/>
            <person name="Ichikawa N."/>
        </authorList>
    </citation>
    <scope>NUCLEOTIDE SEQUENCE [LARGE SCALE GENOMIC DNA]</scope>
    <source>
        <strain evidence="2 3">NBRC 107716</strain>
    </source>
</reference>
<dbReference type="InterPro" id="IPR016181">
    <property type="entry name" value="Acyl_CoA_acyltransferase"/>
</dbReference>
<gene>
    <name evidence="2" type="ORF">MGN01_15180</name>
</gene>
<proteinExistence type="predicted"/>
<comment type="caution">
    <text evidence="2">The sequence shown here is derived from an EMBL/GenBank/DDBJ whole genome shotgun (WGS) entry which is preliminary data.</text>
</comment>